<keyword evidence="4" id="KW-0158">Chromosome</keyword>
<evidence type="ECO:0000256" key="4">
    <source>
        <dbReference type="ARBA" id="ARBA00022454"/>
    </source>
</evidence>
<comment type="similarity">
    <text evidence="3">Belongs to the CENP-O/MCM21 family.</text>
</comment>
<feature type="compositionally biased region" description="Low complexity" evidence="7">
    <location>
        <begin position="52"/>
        <end position="71"/>
    </location>
</feature>
<feature type="region of interest" description="Disordered" evidence="7">
    <location>
        <begin position="42"/>
        <end position="101"/>
    </location>
</feature>
<dbReference type="GO" id="GO:0005634">
    <property type="term" value="C:nucleus"/>
    <property type="evidence" value="ECO:0007669"/>
    <property type="project" value="UniProtKB-SubCell"/>
</dbReference>
<keyword evidence="9" id="KW-1185">Reference proteome</keyword>
<gene>
    <name evidence="8" type="ORF">ESCO_003279</name>
</gene>
<dbReference type="OrthoDB" id="10050372at2759"/>
<dbReference type="Proteomes" id="UP000053831">
    <property type="component" value="Unassembled WGS sequence"/>
</dbReference>
<protein>
    <recommendedName>
        <fullName evidence="10">Cenp-O kinetochore centromere component</fullName>
    </recommendedName>
</protein>
<dbReference type="EMBL" id="LGSR01000022">
    <property type="protein sequence ID" value="KOS18170.1"/>
    <property type="molecule type" value="Genomic_DNA"/>
</dbReference>
<evidence type="ECO:0000313" key="9">
    <source>
        <dbReference type="Proteomes" id="UP000053831"/>
    </source>
</evidence>
<comment type="subcellular location">
    <subcellularLocation>
        <location evidence="2">Chromosome</location>
        <location evidence="2">Centromere</location>
    </subcellularLocation>
    <subcellularLocation>
        <location evidence="1">Nucleus</location>
    </subcellularLocation>
</comment>
<evidence type="ECO:0000313" key="8">
    <source>
        <dbReference type="EMBL" id="KOS18170.1"/>
    </source>
</evidence>
<dbReference type="PANTHER" id="PTHR14582">
    <property type="entry name" value="INNER KINETOCHORE SUBUNIT MAL2"/>
    <property type="match status" value="1"/>
</dbReference>
<dbReference type="PANTHER" id="PTHR14582:SF1">
    <property type="entry name" value="CENTROMERE PROTEIN O"/>
    <property type="match status" value="1"/>
</dbReference>
<reference evidence="8 9" key="1">
    <citation type="submission" date="2015-07" db="EMBL/GenBank/DDBJ databases">
        <title>The genome of the fungus Escovopsis weberi, a specialized disease agent of ant agriculture.</title>
        <authorList>
            <person name="de Man T.J."/>
            <person name="Stajich J.E."/>
            <person name="Kubicek C.P."/>
            <person name="Chenthamara K."/>
            <person name="Atanasova L."/>
            <person name="Druzhinina I.S."/>
            <person name="Birnbaum S."/>
            <person name="Barribeau S.M."/>
            <person name="Teiling C."/>
            <person name="Suen G."/>
            <person name="Currie C."/>
            <person name="Gerardo N.M."/>
        </authorList>
    </citation>
    <scope>NUCLEOTIDE SEQUENCE [LARGE SCALE GENOMIC DNA]</scope>
</reference>
<sequence>MAADIVPADSLDAEIASLQEELATLRRAIKIECSTILSSASFQSRRAKHRLSPSSSSSSSSSSSPSSSSSKHSSKSKHKPSSSSSSPSNSSSSSSSSSLSSSSPSIPAVAALHAAHAQQSTYRIAASVTAFHVRDPDPHAVDGARVLGLRLEAIARGRFLTPYYVLLNRPFPGSKHLRIHRHTVPPAVPLAGLAGRYLPAPGPDPNPNRDSVSGAPRPRPQTQNLHAFATRLRREIVRYHNRLGASADLRRALDDTAEDTAAADLAIADVEAKHIALAWPAADRSARIVIDDDGALVHAVVMGPHGRDWLAARRLFGDHDRDRDRDRDQVHVHDIIKMLGIEE</sequence>
<evidence type="ECO:0000256" key="3">
    <source>
        <dbReference type="ARBA" id="ARBA00007321"/>
    </source>
</evidence>
<feature type="compositionally biased region" description="Low complexity" evidence="7">
    <location>
        <begin position="81"/>
        <end position="101"/>
    </location>
</feature>
<organism evidence="8 9">
    <name type="scientific">Escovopsis weberi</name>
    <dbReference type="NCBI Taxonomy" id="150374"/>
    <lineage>
        <taxon>Eukaryota</taxon>
        <taxon>Fungi</taxon>
        <taxon>Dikarya</taxon>
        <taxon>Ascomycota</taxon>
        <taxon>Pezizomycotina</taxon>
        <taxon>Sordariomycetes</taxon>
        <taxon>Hypocreomycetidae</taxon>
        <taxon>Hypocreales</taxon>
        <taxon>Hypocreaceae</taxon>
        <taxon>Escovopsis</taxon>
    </lineage>
</organism>
<dbReference type="STRING" id="150374.A0A0M8N1S4"/>
<evidence type="ECO:0000256" key="2">
    <source>
        <dbReference type="ARBA" id="ARBA00004584"/>
    </source>
</evidence>
<accession>A0A0M8N1S4</accession>
<evidence type="ECO:0000256" key="5">
    <source>
        <dbReference type="ARBA" id="ARBA00023242"/>
    </source>
</evidence>
<keyword evidence="6" id="KW-0137">Centromere</keyword>
<evidence type="ECO:0000256" key="7">
    <source>
        <dbReference type="SAM" id="MobiDB-lite"/>
    </source>
</evidence>
<evidence type="ECO:0000256" key="1">
    <source>
        <dbReference type="ARBA" id="ARBA00004123"/>
    </source>
</evidence>
<evidence type="ECO:0008006" key="10">
    <source>
        <dbReference type="Google" id="ProtNLM"/>
    </source>
</evidence>
<proteinExistence type="inferred from homology"/>
<name>A0A0M8N1S4_ESCWE</name>
<evidence type="ECO:0000256" key="6">
    <source>
        <dbReference type="ARBA" id="ARBA00023328"/>
    </source>
</evidence>
<keyword evidence="5" id="KW-0539">Nucleus</keyword>
<dbReference type="Pfam" id="PF09496">
    <property type="entry name" value="CENP-O"/>
    <property type="match status" value="1"/>
</dbReference>
<comment type="caution">
    <text evidence="8">The sequence shown here is derived from an EMBL/GenBank/DDBJ whole genome shotgun (WGS) entry which is preliminary data.</text>
</comment>
<dbReference type="AlphaFoldDB" id="A0A0M8N1S4"/>
<dbReference type="InterPro" id="IPR018464">
    <property type="entry name" value="CENP-O"/>
</dbReference>
<dbReference type="GO" id="GO:0031511">
    <property type="term" value="C:Mis6-Sim4 complex"/>
    <property type="evidence" value="ECO:0007669"/>
    <property type="project" value="TreeGrafter"/>
</dbReference>
<feature type="region of interest" description="Disordered" evidence="7">
    <location>
        <begin position="195"/>
        <end position="223"/>
    </location>
</feature>